<dbReference type="AlphaFoldDB" id="A0A0S3RIK9"/>
<sequence>MFVTSCANGPSFGFERYMFEAKRINTCRWLTTSFLPYHASFGGTSCRLLVGQQFKIYEVICLMIPYKHNWLFLAIPLFFFH</sequence>
<evidence type="ECO:0000313" key="1">
    <source>
        <dbReference type="EMBL" id="BAT80428.1"/>
    </source>
</evidence>
<accession>A0A0S3RIK9</accession>
<protein>
    <submittedName>
        <fullName evidence="1">Uncharacterized protein</fullName>
    </submittedName>
</protein>
<evidence type="ECO:0000313" key="2">
    <source>
        <dbReference type="Proteomes" id="UP000291084"/>
    </source>
</evidence>
<dbReference type="Proteomes" id="UP000291084">
    <property type="component" value="Chromosome 3"/>
</dbReference>
<organism evidence="1 2">
    <name type="scientific">Vigna angularis var. angularis</name>
    <dbReference type="NCBI Taxonomy" id="157739"/>
    <lineage>
        <taxon>Eukaryota</taxon>
        <taxon>Viridiplantae</taxon>
        <taxon>Streptophyta</taxon>
        <taxon>Embryophyta</taxon>
        <taxon>Tracheophyta</taxon>
        <taxon>Spermatophyta</taxon>
        <taxon>Magnoliopsida</taxon>
        <taxon>eudicotyledons</taxon>
        <taxon>Gunneridae</taxon>
        <taxon>Pentapetalae</taxon>
        <taxon>rosids</taxon>
        <taxon>fabids</taxon>
        <taxon>Fabales</taxon>
        <taxon>Fabaceae</taxon>
        <taxon>Papilionoideae</taxon>
        <taxon>50 kb inversion clade</taxon>
        <taxon>NPAAA clade</taxon>
        <taxon>indigoferoid/millettioid clade</taxon>
        <taxon>Phaseoleae</taxon>
        <taxon>Vigna</taxon>
    </lineage>
</organism>
<gene>
    <name evidence="1" type="primary">Vigan.03G000700</name>
    <name evidence="1" type="ORF">VIGAN_03000700</name>
</gene>
<reference evidence="1 2" key="1">
    <citation type="journal article" date="2015" name="Sci. Rep.">
        <title>The power of single molecule real-time sequencing technology in the de novo assembly of a eukaryotic genome.</title>
        <authorList>
            <person name="Sakai H."/>
            <person name="Naito K."/>
            <person name="Ogiso-Tanaka E."/>
            <person name="Takahashi Y."/>
            <person name="Iseki K."/>
            <person name="Muto C."/>
            <person name="Satou K."/>
            <person name="Teruya K."/>
            <person name="Shiroma A."/>
            <person name="Shimoji M."/>
            <person name="Hirano T."/>
            <person name="Itoh T."/>
            <person name="Kaga A."/>
            <person name="Tomooka N."/>
        </authorList>
    </citation>
    <scope>NUCLEOTIDE SEQUENCE [LARGE SCALE GENOMIC DNA]</scope>
    <source>
        <strain evidence="2">cv. Shumari</strain>
    </source>
</reference>
<name>A0A0S3RIK9_PHAAN</name>
<dbReference type="EMBL" id="AP015036">
    <property type="protein sequence ID" value="BAT80428.1"/>
    <property type="molecule type" value="Genomic_DNA"/>
</dbReference>
<proteinExistence type="predicted"/>
<keyword evidence="2" id="KW-1185">Reference proteome</keyword>